<organism evidence="2 3">
    <name type="scientific">Methylocystis heyeri</name>
    <dbReference type="NCBI Taxonomy" id="391905"/>
    <lineage>
        <taxon>Bacteria</taxon>
        <taxon>Pseudomonadati</taxon>
        <taxon>Pseudomonadota</taxon>
        <taxon>Alphaproteobacteria</taxon>
        <taxon>Hyphomicrobiales</taxon>
        <taxon>Methylocystaceae</taxon>
        <taxon>Methylocystis</taxon>
    </lineage>
</organism>
<sequence>MRFSAIGLILSLGAGAAFAAEKPVRFWNLTSETVTSLRLAPAGTRDFGADLTKGDSDGSVDHDERLAIKYLSPGLYDVSIGFKSGRSCAVSGVHIEAASVFSIEEKDLASCGK</sequence>
<dbReference type="EMBL" id="CP046052">
    <property type="protein sequence ID" value="QGM46029.1"/>
    <property type="molecule type" value="Genomic_DNA"/>
</dbReference>
<keyword evidence="3" id="KW-1185">Reference proteome</keyword>
<evidence type="ECO:0000256" key="1">
    <source>
        <dbReference type="SAM" id="SignalP"/>
    </source>
</evidence>
<gene>
    <name evidence="2" type="ORF">H2LOC_010135</name>
</gene>
<evidence type="ECO:0000313" key="3">
    <source>
        <dbReference type="Proteomes" id="UP000309061"/>
    </source>
</evidence>
<reference evidence="2 3" key="1">
    <citation type="submission" date="2019-11" db="EMBL/GenBank/DDBJ databases">
        <title>The genome sequence of Methylocystis heyeri.</title>
        <authorList>
            <person name="Oshkin I.Y."/>
            <person name="Miroshnikov K."/>
            <person name="Dedysh S.N."/>
        </authorList>
    </citation>
    <scope>NUCLEOTIDE SEQUENCE [LARGE SCALE GENOMIC DNA]</scope>
    <source>
        <strain evidence="2 3">H2</strain>
    </source>
</reference>
<dbReference type="OrthoDB" id="7306240at2"/>
<feature type="chain" id="PRO_5025400419" evidence="1">
    <location>
        <begin position="20"/>
        <end position="113"/>
    </location>
</feature>
<dbReference type="KEGG" id="mhey:H2LOC_010135"/>
<protein>
    <submittedName>
        <fullName evidence="2">Uncharacterized protein</fullName>
    </submittedName>
</protein>
<accession>A0A6B8KEH5</accession>
<keyword evidence="1" id="KW-0732">Signal</keyword>
<feature type="signal peptide" evidence="1">
    <location>
        <begin position="1"/>
        <end position="19"/>
    </location>
</feature>
<dbReference type="Proteomes" id="UP000309061">
    <property type="component" value="Chromosome"/>
</dbReference>
<proteinExistence type="predicted"/>
<name>A0A6B8KEH5_9HYPH</name>
<dbReference type="RefSeq" id="WP_136496290.1">
    <property type="nucleotide sequence ID" value="NZ_CP046052.1"/>
</dbReference>
<evidence type="ECO:0000313" key="2">
    <source>
        <dbReference type="EMBL" id="QGM46029.1"/>
    </source>
</evidence>
<dbReference type="AlphaFoldDB" id="A0A6B8KEH5"/>